<keyword evidence="7 8" id="KW-0472">Membrane</keyword>
<keyword evidence="5" id="KW-0769">Symport</keyword>
<feature type="transmembrane region" description="Helical" evidence="8">
    <location>
        <begin position="315"/>
        <end position="343"/>
    </location>
</feature>
<keyword evidence="11" id="KW-1185">Reference proteome</keyword>
<feature type="transmembrane region" description="Helical" evidence="8">
    <location>
        <begin position="219"/>
        <end position="241"/>
    </location>
</feature>
<feature type="transmembrane region" description="Helical" evidence="8">
    <location>
        <begin position="101"/>
        <end position="126"/>
    </location>
</feature>
<dbReference type="InterPro" id="IPR051084">
    <property type="entry name" value="H+-coupled_symporters"/>
</dbReference>
<reference evidence="10 11" key="1">
    <citation type="submission" date="2022-06" db="EMBL/GenBank/DDBJ databases">
        <title>Genomic Encyclopedia of Archaeal and Bacterial Type Strains, Phase II (KMG-II): from individual species to whole genera.</title>
        <authorList>
            <person name="Goeker M."/>
        </authorList>
    </citation>
    <scope>NUCLEOTIDE SEQUENCE [LARGE SCALE GENOMIC DNA]</scope>
    <source>
        <strain evidence="10 11">DSM 44693</strain>
    </source>
</reference>
<protein>
    <submittedName>
        <fullName evidence="10">MFS transporter, MHS family, alpha-ketoglutarate permease</fullName>
    </submittedName>
</protein>
<feature type="transmembrane region" description="Helical" evidence="8">
    <location>
        <begin position="261"/>
        <end position="278"/>
    </location>
</feature>
<evidence type="ECO:0000256" key="3">
    <source>
        <dbReference type="ARBA" id="ARBA00022475"/>
    </source>
</evidence>
<keyword evidence="6 8" id="KW-1133">Transmembrane helix</keyword>
<evidence type="ECO:0000259" key="9">
    <source>
        <dbReference type="PROSITE" id="PS50850"/>
    </source>
</evidence>
<gene>
    <name evidence="10" type="ORF">LX13_002765</name>
</gene>
<keyword evidence="2" id="KW-0813">Transport</keyword>
<evidence type="ECO:0000256" key="6">
    <source>
        <dbReference type="ARBA" id="ARBA00022989"/>
    </source>
</evidence>
<organism evidence="10 11">
    <name type="scientific">Williamsia maris</name>
    <dbReference type="NCBI Taxonomy" id="72806"/>
    <lineage>
        <taxon>Bacteria</taxon>
        <taxon>Bacillati</taxon>
        <taxon>Actinomycetota</taxon>
        <taxon>Actinomycetes</taxon>
        <taxon>Mycobacteriales</taxon>
        <taxon>Nocardiaceae</taxon>
        <taxon>Williamsia</taxon>
    </lineage>
</organism>
<accession>A0ABT1HFA9</accession>
<dbReference type="PROSITE" id="PS50850">
    <property type="entry name" value="MFS"/>
    <property type="match status" value="1"/>
</dbReference>
<dbReference type="Proteomes" id="UP001206895">
    <property type="component" value="Unassembled WGS sequence"/>
</dbReference>
<dbReference type="PANTHER" id="PTHR43528:SF1">
    <property type="entry name" value="ALPHA-KETOGLUTARATE PERMEASE"/>
    <property type="match status" value="1"/>
</dbReference>
<evidence type="ECO:0000256" key="2">
    <source>
        <dbReference type="ARBA" id="ARBA00022448"/>
    </source>
</evidence>
<dbReference type="RefSeq" id="WP_253661944.1">
    <property type="nucleotide sequence ID" value="NZ_BAAAJQ010000001.1"/>
</dbReference>
<comment type="caution">
    <text evidence="10">The sequence shown here is derived from an EMBL/GenBank/DDBJ whole genome shotgun (WGS) entry which is preliminary data.</text>
</comment>
<feature type="transmembrane region" description="Helical" evidence="8">
    <location>
        <begin position="146"/>
        <end position="169"/>
    </location>
</feature>
<evidence type="ECO:0000313" key="11">
    <source>
        <dbReference type="Proteomes" id="UP001206895"/>
    </source>
</evidence>
<dbReference type="InterPro" id="IPR011701">
    <property type="entry name" value="MFS"/>
</dbReference>
<name>A0ABT1HFA9_9NOCA</name>
<keyword evidence="3" id="KW-1003">Cell membrane</keyword>
<dbReference type="EMBL" id="JAMTCJ010000003">
    <property type="protein sequence ID" value="MCP2176937.1"/>
    <property type="molecule type" value="Genomic_DNA"/>
</dbReference>
<dbReference type="SUPFAM" id="SSF103473">
    <property type="entry name" value="MFS general substrate transporter"/>
    <property type="match status" value="1"/>
</dbReference>
<comment type="subcellular location">
    <subcellularLocation>
        <location evidence="1">Cell membrane</location>
        <topology evidence="1">Multi-pass membrane protein</topology>
    </subcellularLocation>
</comment>
<evidence type="ECO:0000313" key="10">
    <source>
        <dbReference type="EMBL" id="MCP2176937.1"/>
    </source>
</evidence>
<feature type="transmembrane region" description="Helical" evidence="8">
    <location>
        <begin position="7"/>
        <end position="32"/>
    </location>
</feature>
<dbReference type="PANTHER" id="PTHR43528">
    <property type="entry name" value="ALPHA-KETOGLUTARATE PERMEASE"/>
    <property type="match status" value="1"/>
</dbReference>
<sequence>MGQDRRRIAVIAAGMAVEGYDWVTFLALLPYMTRALVNDDGSGLTVGFAIFAAGFVSRPFGALALGRLADRRGRTPAFVTSLWIGVGATTGMAITPDVDGAAWAAPSLLLIFRVVLGAAHGGQAAVVNAQTYEMHRPGSRLDPSALIYAMAACGKVASLTVTLALIAGLGRAEMTGWGWRIPYVVGAVAGVALALAAARGVDRDRSSRVDTAPILRRSVVLTRMAAVVALTLGTTLTYNIWIAGTVPYAVAHLGVSESTMVSTSLAQTLCFAALVVCVGRSMRHRSRTRLHVVFALANVAVCPAVLFLTRPTTTLVSYLVGTTLATVVLAGLCATLPAVISALFPRAIRGAGNGLPYAVAVALVGGTAPGLREALSADYAVFALYAATACLITAVTAIMIGRRSKRAHDPATHPVPAPATR</sequence>
<feature type="transmembrane region" description="Helical" evidence="8">
    <location>
        <begin position="181"/>
        <end position="198"/>
    </location>
</feature>
<evidence type="ECO:0000256" key="4">
    <source>
        <dbReference type="ARBA" id="ARBA00022692"/>
    </source>
</evidence>
<dbReference type="InterPro" id="IPR020846">
    <property type="entry name" value="MFS_dom"/>
</dbReference>
<evidence type="ECO:0000256" key="7">
    <source>
        <dbReference type="ARBA" id="ARBA00023136"/>
    </source>
</evidence>
<dbReference type="Pfam" id="PF07690">
    <property type="entry name" value="MFS_1"/>
    <property type="match status" value="1"/>
</dbReference>
<feature type="transmembrane region" description="Helical" evidence="8">
    <location>
        <begin position="44"/>
        <end position="65"/>
    </location>
</feature>
<dbReference type="InterPro" id="IPR036259">
    <property type="entry name" value="MFS_trans_sf"/>
</dbReference>
<evidence type="ECO:0000256" key="8">
    <source>
        <dbReference type="SAM" id="Phobius"/>
    </source>
</evidence>
<feature type="transmembrane region" description="Helical" evidence="8">
    <location>
        <begin position="77"/>
        <end position="95"/>
    </location>
</feature>
<feature type="transmembrane region" description="Helical" evidence="8">
    <location>
        <begin position="377"/>
        <end position="400"/>
    </location>
</feature>
<keyword evidence="4 8" id="KW-0812">Transmembrane</keyword>
<evidence type="ECO:0000256" key="1">
    <source>
        <dbReference type="ARBA" id="ARBA00004651"/>
    </source>
</evidence>
<dbReference type="Gene3D" id="1.20.1250.20">
    <property type="entry name" value="MFS general substrate transporter like domains"/>
    <property type="match status" value="1"/>
</dbReference>
<feature type="transmembrane region" description="Helical" evidence="8">
    <location>
        <begin position="355"/>
        <end position="371"/>
    </location>
</feature>
<feature type="transmembrane region" description="Helical" evidence="8">
    <location>
        <begin position="290"/>
        <end position="309"/>
    </location>
</feature>
<proteinExistence type="predicted"/>
<evidence type="ECO:0000256" key="5">
    <source>
        <dbReference type="ARBA" id="ARBA00022847"/>
    </source>
</evidence>
<feature type="domain" description="Major facilitator superfamily (MFS) profile" evidence="9">
    <location>
        <begin position="7"/>
        <end position="405"/>
    </location>
</feature>